<dbReference type="PIRSF" id="PIRSF026760">
    <property type="entry name" value="UCP026760"/>
    <property type="match status" value="1"/>
</dbReference>
<reference evidence="4 5" key="1">
    <citation type="journal article" date="2011" name="J. Bacteriol.">
        <title>Complete genome sequence of Haloarcula hispanica, a model haloarchaeon for studying genetics, metabolism, and virus-host interaction.</title>
        <authorList>
            <person name="Liu H."/>
            <person name="Wu Z."/>
            <person name="Li M."/>
            <person name="Zhang F."/>
            <person name="Zheng H."/>
            <person name="Han J."/>
            <person name="Liu J."/>
            <person name="Zhou J."/>
            <person name="Wang S."/>
            <person name="Xiang H."/>
        </authorList>
    </citation>
    <scope>NUCLEOTIDE SEQUENCE [LARGE SCALE GENOMIC DNA]</scope>
    <source>
        <strain evidence="5">ATCC 33960 / DSM 4426 / JCM 8911 / NBRC 102182 / NCIMB 2187 / VKM B-1755</strain>
    </source>
</reference>
<dbReference type="Pfam" id="PF17396">
    <property type="entry name" value="DUF1611_N"/>
    <property type="match status" value="1"/>
</dbReference>
<protein>
    <recommendedName>
        <fullName evidence="6">DUF1611 domain-containing protein</fullName>
    </recommendedName>
</protein>
<gene>
    <name evidence="4" type="ordered locus">HAH_0979</name>
</gene>
<sequence>MYISMDLRRKYDEGTPAVVLAEGEFGQPEGKTANGIVMHGELFDAQAVVDSTCPSPNAGAALDWPAADDVPVVETVTEALNRAPDTAVLVIGVAPAGGDLPAAWVEAIQRAMERGCDVVSGLHVFLSERPAWTERAQQHGVDLVDVRKPPSVADLTLGDGRGSEADADVVLTMGTDCAVGKRTTTFELYRAAADAGLDAGWVATGQTGILVGADRGVVIDRVPADFVSGIVEDMVLDVAADHDIVFVEGQAALTHTAYGGVTLGLLHGAAPDAVVLADDPSREARSHFDDLTVAGVEAERRAITDLADTTVAALSTWGDPEEEAARTGLPAANTYDDDGPETLLTAVLEAL</sequence>
<dbReference type="InterPro" id="IPR035402">
    <property type="entry name" value="DgcN-like_N"/>
</dbReference>
<dbReference type="InterPro" id="IPR011669">
    <property type="entry name" value="DgcN-like"/>
</dbReference>
<evidence type="ECO:0000313" key="5">
    <source>
        <dbReference type="Proteomes" id="UP000005629"/>
    </source>
</evidence>
<dbReference type="PANTHER" id="PTHR40690">
    <property type="entry name" value="GLL3100 PROTEIN"/>
    <property type="match status" value="1"/>
</dbReference>
<evidence type="ECO:0000313" key="4">
    <source>
        <dbReference type="EMBL" id="AEM56597.1"/>
    </source>
</evidence>
<dbReference type="Proteomes" id="UP000005629">
    <property type="component" value="Chromosome I"/>
</dbReference>
<dbReference type="AlphaFoldDB" id="G0HWQ4"/>
<dbReference type="InterPro" id="IPR027417">
    <property type="entry name" value="P-loop_NTPase"/>
</dbReference>
<dbReference type="PANTHER" id="PTHR40690:SF1">
    <property type="entry name" value="DUF1611 DOMAIN-CONTAINING PROTEIN"/>
    <property type="match status" value="1"/>
</dbReference>
<accession>G0HWQ4</accession>
<dbReference type="InterPro" id="IPR035086">
    <property type="entry name" value="DgcN-like_C"/>
</dbReference>
<dbReference type="STRING" id="634497.HAH_0979"/>
<dbReference type="KEGG" id="hhi:HAH_0979"/>
<proteinExistence type="predicted"/>
<feature type="region of interest" description="Disordered" evidence="1">
    <location>
        <begin position="319"/>
        <end position="338"/>
    </location>
</feature>
<evidence type="ECO:0000259" key="2">
    <source>
        <dbReference type="Pfam" id="PF07755"/>
    </source>
</evidence>
<dbReference type="Gene3D" id="3.40.50.300">
    <property type="entry name" value="P-loop containing nucleotide triphosphate hydrolases"/>
    <property type="match status" value="1"/>
</dbReference>
<dbReference type="HOGENOM" id="CLU_059741_0_0_2"/>
<evidence type="ECO:0000259" key="3">
    <source>
        <dbReference type="Pfam" id="PF17396"/>
    </source>
</evidence>
<dbReference type="EMBL" id="CP002921">
    <property type="protein sequence ID" value="AEM56597.1"/>
    <property type="molecule type" value="Genomic_DNA"/>
</dbReference>
<evidence type="ECO:0000256" key="1">
    <source>
        <dbReference type="SAM" id="MobiDB-lite"/>
    </source>
</evidence>
<dbReference type="SUPFAM" id="SSF52540">
    <property type="entry name" value="P-loop containing nucleoside triphosphate hydrolases"/>
    <property type="match status" value="1"/>
</dbReference>
<organism evidence="4 5">
    <name type="scientific">Haloarcula hispanica (strain ATCC 33960 / DSM 4426 / JCM 8911 / NBRC 102182 / NCIMB 2187 / VKM B-1755)</name>
    <dbReference type="NCBI Taxonomy" id="634497"/>
    <lineage>
        <taxon>Archaea</taxon>
        <taxon>Methanobacteriati</taxon>
        <taxon>Methanobacteriota</taxon>
        <taxon>Stenosarchaea group</taxon>
        <taxon>Halobacteria</taxon>
        <taxon>Halobacteriales</taxon>
        <taxon>Haloarculaceae</taxon>
        <taxon>Haloarcula</taxon>
    </lineage>
</organism>
<feature type="domain" description="D-glutamate N-acetyltransferase-like N-terminal" evidence="3">
    <location>
        <begin position="65"/>
        <end position="149"/>
    </location>
</feature>
<feature type="domain" description="D-glutamate N-acetyltransferase-like C-terminal" evidence="2">
    <location>
        <begin position="157"/>
        <end position="328"/>
    </location>
</feature>
<name>G0HWQ4_HALHT</name>
<dbReference type="Gene3D" id="3.40.50.720">
    <property type="entry name" value="NAD(P)-binding Rossmann-like Domain"/>
    <property type="match status" value="1"/>
</dbReference>
<dbReference type="eggNOG" id="arCOG02828">
    <property type="taxonomic scope" value="Archaea"/>
</dbReference>
<evidence type="ECO:0008006" key="6">
    <source>
        <dbReference type="Google" id="ProtNLM"/>
    </source>
</evidence>
<dbReference type="Pfam" id="PF07755">
    <property type="entry name" value="DUF1611"/>
    <property type="match status" value="1"/>
</dbReference>